<evidence type="ECO:0000313" key="2">
    <source>
        <dbReference type="EMBL" id="CBL17895.1"/>
    </source>
</evidence>
<proteinExistence type="predicted"/>
<dbReference type="InterPro" id="IPR036388">
    <property type="entry name" value="WH-like_DNA-bd_sf"/>
</dbReference>
<dbReference type="OrthoDB" id="9814277at2"/>
<dbReference type="InterPro" id="IPR051534">
    <property type="entry name" value="CBASS_pafABC_assoc_protein"/>
</dbReference>
<name>D4LE50_RUMC1</name>
<protein>
    <recommendedName>
        <fullName evidence="1">WYL domain-containing protein</fullName>
    </recommendedName>
</protein>
<reference evidence="2" key="2">
    <citation type="submission" date="2010-03" db="EMBL/GenBank/DDBJ databases">
        <authorList>
            <person name="Pajon A."/>
        </authorList>
    </citation>
    <scope>NUCLEOTIDE SEQUENCE</scope>
    <source>
        <strain evidence="2">Type strain: 18P13</strain>
    </source>
</reference>
<sequence length="415" mass="49034">MAYNELIKNFNRIRDYMREFYVYGFKSREEYKRKSARSYDDERRRVESWLGDYMGFRQTPEGKNVFLSIDSRLSRHNPLYKAWKARSFTDGDMTLHFILLDLLHDPEQGLSLGEITRRIDQDYLSGFEMPRVFDESTVRKKLKEYTEAGILHTQKQGRVVLYFRTPDPVPACSEALDYFSEVLPCGVIGSYLLEEQTSHRDLFAFKHHYITQALDSEILYQLFCAMQEHREVRIENLNRHRGQASRLRVLPLRILISVQSGRQYLAAYCPGIRRMQSYRLDYILSVCPLEPAADFAQRRVQLETMQQHMWGVSMQGASAQTEHISFTLRYGDGEAFILQRLEREKRCGTVERLDDHTCRFSADVYDAYELVPWIRTFLCRIIRLECSNQQLEHQFRSDLARMYRMYGLEDADAVS</sequence>
<dbReference type="KEGG" id="rch:RUM_18420"/>
<gene>
    <name evidence="2" type="ordered locus">RUM_18420</name>
</gene>
<feature type="domain" description="WYL" evidence="1">
    <location>
        <begin position="218"/>
        <end position="286"/>
    </location>
</feature>
<dbReference type="EMBL" id="FP929052">
    <property type="protein sequence ID" value="CBL17895.1"/>
    <property type="molecule type" value="Genomic_DNA"/>
</dbReference>
<dbReference type="AlphaFoldDB" id="D4LE50"/>
<dbReference type="Pfam" id="PF13280">
    <property type="entry name" value="WYL"/>
    <property type="match status" value="1"/>
</dbReference>
<keyword evidence="3" id="KW-1185">Reference proteome</keyword>
<dbReference type="BioCyc" id="RCHA213810:RUM_RS08935-MONOMER"/>
<dbReference type="PROSITE" id="PS52050">
    <property type="entry name" value="WYL"/>
    <property type="match status" value="1"/>
</dbReference>
<evidence type="ECO:0000313" key="3">
    <source>
        <dbReference type="Proteomes" id="UP000007054"/>
    </source>
</evidence>
<reference evidence="2" key="1">
    <citation type="submission" date="2010-03" db="EMBL/GenBank/DDBJ databases">
        <title>The genome sequence of Ruminococcus sp. 18P13.</title>
        <authorList>
            <consortium name="metaHIT consortium -- http://www.metahit.eu/"/>
            <person name="Pajon A."/>
            <person name="Turner K."/>
            <person name="Parkhill J."/>
            <person name="Bernalier A."/>
        </authorList>
    </citation>
    <scope>NUCLEOTIDE SEQUENCE [LARGE SCALE GENOMIC DNA]</scope>
    <source>
        <strain evidence="2">Type strain: 18P13</strain>
    </source>
</reference>
<dbReference type="GeneID" id="83156518"/>
<dbReference type="Gene3D" id="1.10.10.10">
    <property type="entry name" value="Winged helix-like DNA-binding domain superfamily/Winged helix DNA-binding domain"/>
    <property type="match status" value="1"/>
</dbReference>
<dbReference type="HOGENOM" id="CLU_054548_0_0_9"/>
<dbReference type="PANTHER" id="PTHR34580">
    <property type="match status" value="1"/>
</dbReference>
<dbReference type="Proteomes" id="UP000007054">
    <property type="component" value="Chromosome"/>
</dbReference>
<dbReference type="PATRIC" id="fig|213810.4.peg.1740"/>
<dbReference type="RefSeq" id="WP_015558801.1">
    <property type="nucleotide sequence ID" value="NC_021039.1"/>
</dbReference>
<evidence type="ECO:0000259" key="1">
    <source>
        <dbReference type="Pfam" id="PF13280"/>
    </source>
</evidence>
<dbReference type="STRING" id="213810.RUM_18420"/>
<accession>D4LE50</accession>
<dbReference type="PANTHER" id="PTHR34580:SF3">
    <property type="entry name" value="PROTEIN PAFB"/>
    <property type="match status" value="1"/>
</dbReference>
<organism evidence="2 3">
    <name type="scientific">Ruminococcus champanellensis (strain DSM 18848 / JCM 17042 / KCTC 15320 / 18P13)</name>
    <dbReference type="NCBI Taxonomy" id="213810"/>
    <lineage>
        <taxon>Bacteria</taxon>
        <taxon>Bacillati</taxon>
        <taxon>Bacillota</taxon>
        <taxon>Clostridia</taxon>
        <taxon>Eubacteriales</taxon>
        <taxon>Oscillospiraceae</taxon>
        <taxon>Ruminococcus</taxon>
    </lineage>
</organism>
<dbReference type="InterPro" id="IPR026881">
    <property type="entry name" value="WYL_dom"/>
</dbReference>